<gene>
    <name evidence="4" type="ORF">ENQ87_02820</name>
</gene>
<proteinExistence type="predicted"/>
<evidence type="ECO:0000313" key="4">
    <source>
        <dbReference type="EMBL" id="HEN41299.1"/>
    </source>
</evidence>
<dbReference type="AlphaFoldDB" id="A0A831UF50"/>
<comment type="caution">
    <text evidence="4">The sequence shown here is derived from an EMBL/GenBank/DDBJ whole genome shotgun (WGS) entry which is preliminary data.</text>
</comment>
<evidence type="ECO:0000256" key="3">
    <source>
        <dbReference type="SAM" id="SignalP"/>
    </source>
</evidence>
<feature type="region of interest" description="Disordered" evidence="2">
    <location>
        <begin position="120"/>
        <end position="152"/>
    </location>
</feature>
<reference evidence="4" key="1">
    <citation type="journal article" date="2020" name="mSystems">
        <title>Genome- and Community-Level Interaction Insights into Carbon Utilization and Element Cycling Functions of Hydrothermarchaeota in Hydrothermal Sediment.</title>
        <authorList>
            <person name="Zhou Z."/>
            <person name="Liu Y."/>
            <person name="Xu W."/>
            <person name="Pan J."/>
            <person name="Luo Z.H."/>
            <person name="Li M."/>
        </authorList>
    </citation>
    <scope>NUCLEOTIDE SEQUENCE [LARGE SCALE GENOMIC DNA]</scope>
    <source>
        <strain evidence="4">SpSt-349</strain>
    </source>
</reference>
<sequence length="460" mass="50301">MTMNYGKSLTYVLMPLALAAPTCTHADDFPTEARKDLVQLSRILEEQSRQLAEQKRALEEMEARFKEYRASVDQRFLEQQRRIDELQRRVETLSPAASTRSEAAQPVKVTTVQALMEQRAAGPDDAVAPVPPPAAPQQPVGIPPEQPKEQRPPEVAPIFDQPGVLTPRGTLVVEPSFQYSHSSTSRIALVGYTIVPAVHVGIIDIRAVDRDAYIGALAARYGLTNRLEFEVKVPYVYRTDTSTTRSYIGGGLDDKAFDSDGNGLGDVEFGLRYQINSPTTGPFFITSLRVKSDTGNGPFDIPYETRKVSDKDESFIPAEQPTGSGFWAVQFGLSAIYPTDPAVLFGGISYLWNIERNVNTTIGKTSIGSYDPGDTFGFNFGMGLALNETVSFSLGYDHSVIGRNRQDGTAVGESETHVGTLLFGYSLRLTQKTTANLSLGVGVTEAAPDVQLTLRVPFSF</sequence>
<name>A0A831UF50_GEOME</name>
<feature type="coiled-coil region" evidence="1">
    <location>
        <begin position="37"/>
        <end position="89"/>
    </location>
</feature>
<keyword evidence="3" id="KW-0732">Signal</keyword>
<protein>
    <submittedName>
        <fullName evidence="4">Transporter</fullName>
    </submittedName>
</protein>
<dbReference type="EMBL" id="DSOV01000009">
    <property type="protein sequence ID" value="HEN41299.1"/>
    <property type="molecule type" value="Genomic_DNA"/>
</dbReference>
<accession>A0A831UF50</accession>
<evidence type="ECO:0000256" key="1">
    <source>
        <dbReference type="SAM" id="Coils"/>
    </source>
</evidence>
<keyword evidence="1" id="KW-0175">Coiled coil</keyword>
<evidence type="ECO:0000256" key="2">
    <source>
        <dbReference type="SAM" id="MobiDB-lite"/>
    </source>
</evidence>
<feature type="chain" id="PRO_5032645739" evidence="3">
    <location>
        <begin position="27"/>
        <end position="460"/>
    </location>
</feature>
<feature type="signal peptide" evidence="3">
    <location>
        <begin position="1"/>
        <end position="26"/>
    </location>
</feature>
<feature type="compositionally biased region" description="Pro residues" evidence="2">
    <location>
        <begin position="129"/>
        <end position="145"/>
    </location>
</feature>
<organism evidence="4">
    <name type="scientific">Geobacter metallireducens</name>
    <dbReference type="NCBI Taxonomy" id="28232"/>
    <lineage>
        <taxon>Bacteria</taxon>
        <taxon>Pseudomonadati</taxon>
        <taxon>Thermodesulfobacteriota</taxon>
        <taxon>Desulfuromonadia</taxon>
        <taxon>Geobacterales</taxon>
        <taxon>Geobacteraceae</taxon>
        <taxon>Geobacter</taxon>
    </lineage>
</organism>